<keyword evidence="1" id="KW-0812">Transmembrane</keyword>
<feature type="transmembrane region" description="Helical" evidence="1">
    <location>
        <begin position="141"/>
        <end position="164"/>
    </location>
</feature>
<dbReference type="Proteomes" id="UP000886817">
    <property type="component" value="Unassembled WGS sequence"/>
</dbReference>
<evidence type="ECO:0008006" key="4">
    <source>
        <dbReference type="Google" id="ProtNLM"/>
    </source>
</evidence>
<sequence>MWDYRILGIDLYHIIQWFVIYSFLGWVWETCYVSVKSRRFVNRGFVNGPFCTIYGFGAISVYLILRPLEGRWVLLFFGGMAVATALEYITAALMETIFHTTWWDYSEKKLNFQGRICLGASLGWGAFTLLLFRVLQPFVEWIVGLYSVTAGKTAVIVLALSYIVDFSFSAATAFQLSQKFPSLEQAVEEKKAEFIRQLEKYRHLEPGQLVEEAGESLERLRDNFTDTLLQRLDALELSQLKKGIDEIKKQWASRQNYITRRYLRAYPHLNRGHRLKQFRKRNKEEHKRH</sequence>
<feature type="transmembrane region" description="Helical" evidence="1">
    <location>
        <begin position="115"/>
        <end position="135"/>
    </location>
</feature>
<keyword evidence="1" id="KW-1133">Transmembrane helix</keyword>
<organism evidence="2 3">
    <name type="scientific">Candidatus Blautia gallistercoris</name>
    <dbReference type="NCBI Taxonomy" id="2838490"/>
    <lineage>
        <taxon>Bacteria</taxon>
        <taxon>Bacillati</taxon>
        <taxon>Bacillota</taxon>
        <taxon>Clostridia</taxon>
        <taxon>Lachnospirales</taxon>
        <taxon>Lachnospiraceae</taxon>
        <taxon>Blautia</taxon>
    </lineage>
</organism>
<reference evidence="2" key="2">
    <citation type="submission" date="2021-04" db="EMBL/GenBank/DDBJ databases">
        <authorList>
            <person name="Gilroy R."/>
        </authorList>
    </citation>
    <scope>NUCLEOTIDE SEQUENCE</scope>
    <source>
        <strain evidence="2">ChiSjej1B19-8411</strain>
    </source>
</reference>
<protein>
    <recommendedName>
        <fullName evidence="4">ABC-transporter type IV</fullName>
    </recommendedName>
</protein>
<proteinExistence type="predicted"/>
<evidence type="ECO:0000313" key="2">
    <source>
        <dbReference type="EMBL" id="HIX58165.1"/>
    </source>
</evidence>
<comment type="caution">
    <text evidence="2">The sequence shown here is derived from an EMBL/GenBank/DDBJ whole genome shotgun (WGS) entry which is preliminary data.</text>
</comment>
<dbReference type="Pfam" id="PF06541">
    <property type="entry name" value="ABC_trans_CmpB"/>
    <property type="match status" value="1"/>
</dbReference>
<dbReference type="InterPro" id="IPR010540">
    <property type="entry name" value="CmpB_TMEM229"/>
</dbReference>
<keyword evidence="1" id="KW-0472">Membrane</keyword>
<feature type="transmembrane region" description="Helical" evidence="1">
    <location>
        <begin position="71"/>
        <end position="94"/>
    </location>
</feature>
<gene>
    <name evidence="2" type="ORF">IAA45_00400</name>
</gene>
<evidence type="ECO:0000313" key="3">
    <source>
        <dbReference type="Proteomes" id="UP000886817"/>
    </source>
</evidence>
<dbReference type="AlphaFoldDB" id="A0A9D2B1Z0"/>
<name>A0A9D2B1Z0_9FIRM</name>
<evidence type="ECO:0000256" key="1">
    <source>
        <dbReference type="SAM" id="Phobius"/>
    </source>
</evidence>
<dbReference type="EMBL" id="DXEX01000010">
    <property type="protein sequence ID" value="HIX58165.1"/>
    <property type="molecule type" value="Genomic_DNA"/>
</dbReference>
<feature type="transmembrane region" description="Helical" evidence="1">
    <location>
        <begin position="12"/>
        <end position="33"/>
    </location>
</feature>
<feature type="transmembrane region" description="Helical" evidence="1">
    <location>
        <begin position="45"/>
        <end position="65"/>
    </location>
</feature>
<reference evidence="2" key="1">
    <citation type="journal article" date="2021" name="PeerJ">
        <title>Extensive microbial diversity within the chicken gut microbiome revealed by metagenomics and culture.</title>
        <authorList>
            <person name="Gilroy R."/>
            <person name="Ravi A."/>
            <person name="Getino M."/>
            <person name="Pursley I."/>
            <person name="Horton D.L."/>
            <person name="Alikhan N.F."/>
            <person name="Baker D."/>
            <person name="Gharbi K."/>
            <person name="Hall N."/>
            <person name="Watson M."/>
            <person name="Adriaenssens E.M."/>
            <person name="Foster-Nyarko E."/>
            <person name="Jarju S."/>
            <person name="Secka A."/>
            <person name="Antonio M."/>
            <person name="Oren A."/>
            <person name="Chaudhuri R.R."/>
            <person name="La Ragione R."/>
            <person name="Hildebrand F."/>
            <person name="Pallen M.J."/>
        </authorList>
    </citation>
    <scope>NUCLEOTIDE SEQUENCE</scope>
    <source>
        <strain evidence="2">ChiSjej1B19-8411</strain>
    </source>
</reference>
<accession>A0A9D2B1Z0</accession>